<reference evidence="3" key="1">
    <citation type="submission" date="2022-08" db="EMBL/GenBank/DDBJ databases">
        <authorList>
            <person name="Kallberg Y."/>
            <person name="Tangrot J."/>
            <person name="Rosling A."/>
        </authorList>
    </citation>
    <scope>NUCLEOTIDE SEQUENCE</scope>
    <source>
        <strain evidence="3">Wild A</strain>
    </source>
</reference>
<dbReference type="Pfam" id="PF00651">
    <property type="entry name" value="BTB"/>
    <property type="match status" value="1"/>
</dbReference>
<dbReference type="GO" id="GO:0005737">
    <property type="term" value="C:cytoplasm"/>
    <property type="evidence" value="ECO:0007669"/>
    <property type="project" value="TreeGrafter"/>
</dbReference>
<dbReference type="SUPFAM" id="SSF54695">
    <property type="entry name" value="POZ domain"/>
    <property type="match status" value="1"/>
</dbReference>
<dbReference type="SMART" id="SM00225">
    <property type="entry name" value="BTB"/>
    <property type="match status" value="1"/>
</dbReference>
<dbReference type="PANTHER" id="PTHR46306">
    <property type="entry name" value="BTB/POZ DOMAIN-CONTAINING PROTEIN 9"/>
    <property type="match status" value="1"/>
</dbReference>
<organism evidence="3 4">
    <name type="scientific">Funneliformis geosporum</name>
    <dbReference type="NCBI Taxonomy" id="1117311"/>
    <lineage>
        <taxon>Eukaryota</taxon>
        <taxon>Fungi</taxon>
        <taxon>Fungi incertae sedis</taxon>
        <taxon>Mucoromycota</taxon>
        <taxon>Glomeromycotina</taxon>
        <taxon>Glomeromycetes</taxon>
        <taxon>Glomerales</taxon>
        <taxon>Glomeraceae</taxon>
        <taxon>Funneliformis</taxon>
    </lineage>
</organism>
<feature type="domain" description="BTB" evidence="1">
    <location>
        <begin position="24"/>
        <end position="102"/>
    </location>
</feature>
<sequence>MAIKFLPNLSNDFSYLLEKPNYNSDITIEVAGEKDCNIKIFKAHSIILYARSEYFKQILLETKEGIMKRDLSMIVLRITNISSTVFSMILRYMYTGIIDLESTSGEDTFGLLIASSKLHLPEVVSYIQEYLVEKHKEWLLNNFSTVVNSIFKLEYCRNLQNFCTSYICVEAKTYLSTRDSLKLNKRILSLILNVDNLYIEEDDVWEFLIRWGIEHTKVLLSNRDITKWTGEDIEELRNTLDGLIPLIRFREISSDDFYEKIRPYKIIIPHEIYEDIMAYHLIGAESKIGMPSGARRGFIDSVIINSKQAAIISNWIDGGKPDDDIDLLIPKNNPYAFSLIYRGSQDGLSLKSFREKYQKLKCSTILVVKLKNSDKIIGGYSNYFYYFSTNYNDESGSFLFNFDQNIKSCKKIDGVFKNLYNGLYDFNTKIVFANGDLSINFENLSINCKQISYKERVLKQESAYIVEDIELFRPIWK</sequence>
<accession>A0A9W4WLF8</accession>
<dbReference type="PANTHER" id="PTHR46306:SF1">
    <property type="entry name" value="BTB_POZ DOMAIN-CONTAINING PROTEIN 9"/>
    <property type="match status" value="1"/>
</dbReference>
<evidence type="ECO:0000259" key="2">
    <source>
        <dbReference type="PROSITE" id="PS51886"/>
    </source>
</evidence>
<dbReference type="InterPro" id="IPR006571">
    <property type="entry name" value="TLDc_dom"/>
</dbReference>
<dbReference type="PROSITE" id="PS51886">
    <property type="entry name" value="TLDC"/>
    <property type="match status" value="1"/>
</dbReference>
<dbReference type="EMBL" id="CAMKVN010000047">
    <property type="protein sequence ID" value="CAI2162703.1"/>
    <property type="molecule type" value="Genomic_DNA"/>
</dbReference>
<keyword evidence="4" id="KW-1185">Reference proteome</keyword>
<dbReference type="InterPro" id="IPR000210">
    <property type="entry name" value="BTB/POZ_dom"/>
</dbReference>
<dbReference type="Proteomes" id="UP001153678">
    <property type="component" value="Unassembled WGS sequence"/>
</dbReference>
<dbReference type="InterPro" id="IPR011705">
    <property type="entry name" value="BACK"/>
</dbReference>
<evidence type="ECO:0000313" key="3">
    <source>
        <dbReference type="EMBL" id="CAI2162703.1"/>
    </source>
</evidence>
<evidence type="ECO:0000259" key="1">
    <source>
        <dbReference type="PROSITE" id="PS50097"/>
    </source>
</evidence>
<proteinExistence type="predicted"/>
<name>A0A9W4WLF8_9GLOM</name>
<dbReference type="OrthoDB" id="298084at2759"/>
<feature type="domain" description="TLDc" evidence="2">
    <location>
        <begin position="302"/>
        <end position="475"/>
    </location>
</feature>
<protein>
    <submittedName>
        <fullName evidence="3">12207_t:CDS:1</fullName>
    </submittedName>
</protein>
<dbReference type="Pfam" id="PF07707">
    <property type="entry name" value="BACK"/>
    <property type="match status" value="1"/>
</dbReference>
<comment type="caution">
    <text evidence="3">The sequence shown here is derived from an EMBL/GenBank/DDBJ whole genome shotgun (WGS) entry which is preliminary data.</text>
</comment>
<gene>
    <name evidence="3" type="ORF">FWILDA_LOCUS695</name>
</gene>
<evidence type="ECO:0000313" key="4">
    <source>
        <dbReference type="Proteomes" id="UP001153678"/>
    </source>
</evidence>
<dbReference type="PROSITE" id="PS50097">
    <property type="entry name" value="BTB"/>
    <property type="match status" value="1"/>
</dbReference>
<dbReference type="Gene3D" id="1.25.40.420">
    <property type="match status" value="1"/>
</dbReference>
<dbReference type="InterPro" id="IPR011333">
    <property type="entry name" value="SKP1/BTB/POZ_sf"/>
</dbReference>
<dbReference type="InterPro" id="IPR052407">
    <property type="entry name" value="BTB_POZ_domain_cont_9"/>
</dbReference>
<dbReference type="AlphaFoldDB" id="A0A9W4WLF8"/>
<dbReference type="Pfam" id="PF07534">
    <property type="entry name" value="TLD"/>
    <property type="match status" value="1"/>
</dbReference>
<dbReference type="Gene3D" id="3.30.710.10">
    <property type="entry name" value="Potassium Channel Kv1.1, Chain A"/>
    <property type="match status" value="1"/>
</dbReference>